<protein>
    <submittedName>
        <fullName evidence="2">ATPase</fullName>
    </submittedName>
</protein>
<evidence type="ECO:0000259" key="1">
    <source>
        <dbReference type="PROSITE" id="PS50943"/>
    </source>
</evidence>
<dbReference type="Proteomes" id="UP000885374">
    <property type="component" value="Unassembled WGS sequence"/>
</dbReference>
<dbReference type="InterPro" id="IPR049945">
    <property type="entry name" value="AAA_22"/>
</dbReference>
<sequence length="311" mass="34920">MQELIAQLNEIRERNKYSQSDLALKIGRSPAVINQFLQGKYKGNEEDVAARIREFVETEQARFDAKFKAPSFVETESAKEAKKLIDFARKYRTICVLTADSGLGKSTILSEYKARRTDTILIEVTSGFTPRALMKALLTATKADAKKSATTAELMKDCIVKLKESKRLILVDEAELLPYQTLEALRRLYDMVEIGIVLAGLPRLTNNLVGEDGEHVQLYSRIAQHVDLNKEFKRGDFDAIAVKMMPEAENDDVRELLYYCSGDNVRRLLNIVRGVYDLCDDLDIGVSLGAVKTYTDKLVGKSKGKSKSSVH</sequence>
<evidence type="ECO:0000313" key="2">
    <source>
        <dbReference type="EMBL" id="MLU99541.1"/>
    </source>
</evidence>
<dbReference type="EMBL" id="RVHM01000047">
    <property type="protein sequence ID" value="MLU99541.1"/>
    <property type="molecule type" value="Genomic_DNA"/>
</dbReference>
<dbReference type="InterPro" id="IPR010982">
    <property type="entry name" value="Lambda_DNA-bd_dom_sf"/>
</dbReference>
<dbReference type="InterPro" id="IPR001387">
    <property type="entry name" value="Cro/C1-type_HTH"/>
</dbReference>
<organism evidence="2">
    <name type="scientific">Salmonella enterica I</name>
    <dbReference type="NCBI Taxonomy" id="59201"/>
    <lineage>
        <taxon>Bacteria</taxon>
        <taxon>Pseudomonadati</taxon>
        <taxon>Pseudomonadota</taxon>
        <taxon>Gammaproteobacteria</taxon>
        <taxon>Enterobacterales</taxon>
        <taxon>Enterobacteriaceae</taxon>
        <taxon>Salmonella</taxon>
    </lineage>
</organism>
<dbReference type="InterPro" id="IPR052026">
    <property type="entry name" value="ExeA_AAA_ATPase_DNA-bind"/>
</dbReference>
<dbReference type="PANTHER" id="PTHR35894">
    <property type="entry name" value="GENERAL SECRETION PATHWAY PROTEIN A-RELATED"/>
    <property type="match status" value="1"/>
</dbReference>
<dbReference type="AlphaFoldDB" id="A0A3R0XVI0"/>
<dbReference type="Gene3D" id="3.40.50.300">
    <property type="entry name" value="P-loop containing nucleotide triphosphate hydrolases"/>
    <property type="match status" value="1"/>
</dbReference>
<name>A0A3R0XVI0_SALET</name>
<dbReference type="GO" id="GO:0016887">
    <property type="term" value="F:ATP hydrolysis activity"/>
    <property type="evidence" value="ECO:0007669"/>
    <property type="project" value="InterPro"/>
</dbReference>
<proteinExistence type="predicted"/>
<accession>A0A3R0XVI0</accession>
<dbReference type="PROSITE" id="PS50943">
    <property type="entry name" value="HTH_CROC1"/>
    <property type="match status" value="1"/>
</dbReference>
<dbReference type="InterPro" id="IPR027417">
    <property type="entry name" value="P-loop_NTPase"/>
</dbReference>
<dbReference type="GO" id="GO:0003677">
    <property type="term" value="F:DNA binding"/>
    <property type="evidence" value="ECO:0007669"/>
    <property type="project" value="InterPro"/>
</dbReference>
<comment type="caution">
    <text evidence="2">The sequence shown here is derived from an EMBL/GenBank/DDBJ whole genome shotgun (WGS) entry which is preliminary data.</text>
</comment>
<dbReference type="SUPFAM" id="SSF52540">
    <property type="entry name" value="P-loop containing nucleoside triphosphate hydrolases"/>
    <property type="match status" value="1"/>
</dbReference>
<feature type="domain" description="HTH cro/C1-type" evidence="1">
    <location>
        <begin position="8"/>
        <end position="63"/>
    </location>
</feature>
<dbReference type="Gene3D" id="1.10.260.40">
    <property type="entry name" value="lambda repressor-like DNA-binding domains"/>
    <property type="match status" value="1"/>
</dbReference>
<dbReference type="SUPFAM" id="SSF47413">
    <property type="entry name" value="lambda repressor-like DNA-binding domains"/>
    <property type="match status" value="1"/>
</dbReference>
<gene>
    <name evidence="2" type="ORF">DRU74_22960</name>
</gene>
<dbReference type="Pfam" id="PF13401">
    <property type="entry name" value="AAA_22"/>
    <property type="match status" value="1"/>
</dbReference>
<reference evidence="2" key="1">
    <citation type="submission" date="2018-07" db="EMBL/GenBank/DDBJ databases">
        <authorList>
            <person name="Ashton P.M."/>
            <person name="Dallman T."/>
            <person name="Nair S."/>
            <person name="De Pinna E."/>
            <person name="Peters T."/>
            <person name="Grant K."/>
        </authorList>
    </citation>
    <scope>NUCLEOTIDE SEQUENCE [LARGE SCALE GENOMIC DNA]</scope>
    <source>
        <strain evidence="2">157339</strain>
    </source>
</reference>
<dbReference type="PANTHER" id="PTHR35894:SF5">
    <property type="entry name" value="MU-LIKE PROPHAGE FLUMU DNA TRANSPOSITION PROTEIN B"/>
    <property type="match status" value="1"/>
</dbReference>
<dbReference type="CDD" id="cd00093">
    <property type="entry name" value="HTH_XRE"/>
    <property type="match status" value="1"/>
</dbReference>